<keyword evidence="2" id="KW-1185">Reference proteome</keyword>
<evidence type="ECO:0000313" key="2">
    <source>
        <dbReference type="Proteomes" id="UP000887159"/>
    </source>
</evidence>
<comment type="caution">
    <text evidence="1">The sequence shown here is derived from an EMBL/GenBank/DDBJ whole genome shotgun (WGS) entry which is preliminary data.</text>
</comment>
<proteinExistence type="predicted"/>
<dbReference type="Proteomes" id="UP000887159">
    <property type="component" value="Unassembled WGS sequence"/>
</dbReference>
<accession>A0A8X6VME6</accession>
<gene>
    <name evidence="1" type="primary">NCL1_54071</name>
    <name evidence="1" type="ORF">TNCV_4973701</name>
</gene>
<organism evidence="1 2">
    <name type="scientific">Trichonephila clavipes</name>
    <name type="common">Golden silk orbweaver</name>
    <name type="synonym">Nephila clavipes</name>
    <dbReference type="NCBI Taxonomy" id="2585209"/>
    <lineage>
        <taxon>Eukaryota</taxon>
        <taxon>Metazoa</taxon>
        <taxon>Ecdysozoa</taxon>
        <taxon>Arthropoda</taxon>
        <taxon>Chelicerata</taxon>
        <taxon>Arachnida</taxon>
        <taxon>Araneae</taxon>
        <taxon>Araneomorphae</taxon>
        <taxon>Entelegynae</taxon>
        <taxon>Araneoidea</taxon>
        <taxon>Nephilidae</taxon>
        <taxon>Trichonephila</taxon>
    </lineage>
</organism>
<dbReference type="EMBL" id="BMAU01021309">
    <property type="protein sequence ID" value="GFY11870.1"/>
    <property type="molecule type" value="Genomic_DNA"/>
</dbReference>
<dbReference type="AlphaFoldDB" id="A0A8X6VME6"/>
<evidence type="ECO:0000313" key="1">
    <source>
        <dbReference type="EMBL" id="GFY11870.1"/>
    </source>
</evidence>
<sequence>MSHLAFFAYANVFNYGGQPVPIELSIASIPEDGKDPEVICITVDHSNLLTTSGDSRASRGKLCHLAQGNRGFIVVKGSDQRKLLEKLGLFTINLEMLPHFRDLNDRTLPDHLHDEVHEDYPSAQW</sequence>
<reference evidence="1" key="1">
    <citation type="submission" date="2020-08" db="EMBL/GenBank/DDBJ databases">
        <title>Multicomponent nature underlies the extraordinary mechanical properties of spider dragline silk.</title>
        <authorList>
            <person name="Kono N."/>
            <person name="Nakamura H."/>
            <person name="Mori M."/>
            <person name="Yoshida Y."/>
            <person name="Ohtoshi R."/>
            <person name="Malay A.D."/>
            <person name="Moran D.A.P."/>
            <person name="Tomita M."/>
            <person name="Numata K."/>
            <person name="Arakawa K."/>
        </authorList>
    </citation>
    <scope>NUCLEOTIDE SEQUENCE</scope>
</reference>
<name>A0A8X6VME6_TRICX</name>
<protein>
    <submittedName>
        <fullName evidence="1">Uncharacterized protein</fullName>
    </submittedName>
</protein>